<evidence type="ECO:0000256" key="10">
    <source>
        <dbReference type="ARBA" id="ARBA00023242"/>
    </source>
</evidence>
<comment type="caution">
    <text evidence="15">The sequence shown here is derived from an EMBL/GenBank/DDBJ whole genome shotgun (WGS) entry which is preliminary data.</text>
</comment>
<dbReference type="GO" id="GO:0051301">
    <property type="term" value="P:cell division"/>
    <property type="evidence" value="ECO:0007669"/>
    <property type="project" value="UniProtKB-KW"/>
</dbReference>
<feature type="compositionally biased region" description="Low complexity" evidence="13">
    <location>
        <begin position="335"/>
        <end position="353"/>
    </location>
</feature>
<dbReference type="CDD" id="cd20539">
    <property type="entry name" value="CYCLIN_CCNT_rpt2"/>
    <property type="match status" value="1"/>
</dbReference>
<keyword evidence="10" id="KW-0539">Nucleus</keyword>
<keyword evidence="4" id="KW-0597">Phosphoprotein</keyword>
<feature type="compositionally biased region" description="Low complexity" evidence="13">
    <location>
        <begin position="620"/>
        <end position="670"/>
    </location>
</feature>
<dbReference type="GO" id="GO:0006357">
    <property type="term" value="P:regulation of transcription by RNA polymerase II"/>
    <property type="evidence" value="ECO:0007669"/>
    <property type="project" value="InterPro"/>
</dbReference>
<feature type="compositionally biased region" description="Low complexity" evidence="13">
    <location>
        <begin position="378"/>
        <end position="397"/>
    </location>
</feature>
<evidence type="ECO:0000256" key="3">
    <source>
        <dbReference type="ARBA" id="ARBA00022499"/>
    </source>
</evidence>
<evidence type="ECO:0000256" key="2">
    <source>
        <dbReference type="ARBA" id="ARBA00008638"/>
    </source>
</evidence>
<evidence type="ECO:0000256" key="11">
    <source>
        <dbReference type="ARBA" id="ARBA00023306"/>
    </source>
</evidence>
<dbReference type="GO" id="GO:0005634">
    <property type="term" value="C:nucleus"/>
    <property type="evidence" value="ECO:0007669"/>
    <property type="project" value="UniProtKB-SubCell"/>
</dbReference>
<protein>
    <submittedName>
        <fullName evidence="15">Putative Cyclin-L1</fullName>
    </submittedName>
</protein>
<keyword evidence="9" id="KW-0804">Transcription</keyword>
<keyword evidence="6" id="KW-0832">Ubl conjugation</keyword>
<feature type="compositionally biased region" description="Polar residues" evidence="13">
    <location>
        <begin position="594"/>
        <end position="610"/>
    </location>
</feature>
<organism evidence="15 16">
    <name type="scientific">Daphnia magna</name>
    <dbReference type="NCBI Taxonomy" id="35525"/>
    <lineage>
        <taxon>Eukaryota</taxon>
        <taxon>Metazoa</taxon>
        <taxon>Ecdysozoa</taxon>
        <taxon>Arthropoda</taxon>
        <taxon>Crustacea</taxon>
        <taxon>Branchiopoda</taxon>
        <taxon>Diplostraca</taxon>
        <taxon>Cladocera</taxon>
        <taxon>Anomopoda</taxon>
        <taxon>Daphniidae</taxon>
        <taxon>Daphnia</taxon>
    </lineage>
</organism>
<name>A0A164ZJ54_9CRUS</name>
<feature type="compositionally biased region" description="Polar residues" evidence="13">
    <location>
        <begin position="525"/>
        <end position="538"/>
    </location>
</feature>
<evidence type="ECO:0000259" key="14">
    <source>
        <dbReference type="SMART" id="SM00385"/>
    </source>
</evidence>
<feature type="compositionally biased region" description="Low complexity" evidence="13">
    <location>
        <begin position="867"/>
        <end position="879"/>
    </location>
</feature>
<feature type="region of interest" description="Disordered" evidence="13">
    <location>
        <begin position="711"/>
        <end position="971"/>
    </location>
</feature>
<evidence type="ECO:0000256" key="6">
    <source>
        <dbReference type="ARBA" id="ARBA00022843"/>
    </source>
</evidence>
<feature type="compositionally biased region" description="Basic residues" evidence="13">
    <location>
        <begin position="750"/>
        <end position="759"/>
    </location>
</feature>
<evidence type="ECO:0000256" key="12">
    <source>
        <dbReference type="RuleBase" id="RU000383"/>
    </source>
</evidence>
<evidence type="ECO:0000256" key="7">
    <source>
        <dbReference type="ARBA" id="ARBA00023015"/>
    </source>
</evidence>
<keyword evidence="3" id="KW-1017">Isopeptide bond</keyword>
<dbReference type="Gene3D" id="1.10.472.10">
    <property type="entry name" value="Cyclin-like"/>
    <property type="match status" value="2"/>
</dbReference>
<gene>
    <name evidence="15" type="ORF">APZ42_017810</name>
</gene>
<feature type="region of interest" description="Disordered" evidence="13">
    <location>
        <begin position="594"/>
        <end position="670"/>
    </location>
</feature>
<evidence type="ECO:0000256" key="13">
    <source>
        <dbReference type="SAM" id="MobiDB-lite"/>
    </source>
</evidence>
<evidence type="ECO:0000256" key="4">
    <source>
        <dbReference type="ARBA" id="ARBA00022553"/>
    </source>
</evidence>
<feature type="compositionally biased region" description="Low complexity" evidence="13">
    <location>
        <begin position="891"/>
        <end position="910"/>
    </location>
</feature>
<sequence>MAASMDSGKWVFTKEQLQNTPSRRCNIDYDKEIFYRQQAATLIQEMGQRLQVTQLCINTAIVYVHRFYMFHSFNKFHRNPISSCALFLAAKVEEQPRKLEHVIRVAHMILYKDQRHLDINSEQYIEQAQELINNENILLQTLGFDVAIDHPHTQVLKCCQHLFRASSSKDMAQTSYFMATNSLHLTTMCLQYKPTVVACVCIHLVCKWFNFEIPQSAEGKDWFWYVDKSVTLEMLDELTVEFLAIFNKCPSRLRKRVMQQPGVNASAMTSSDKTASGTSKDSSTSHQDAHKIRNESSGSTAPKPGERIPRPHDQRRDKTGAPLPPSSSTASVPVGHRPSSNSGHPPSHSNRPPEGAGLGVGGSSTAGSHHHHHHHHQQQQQQQQHHQQQPSGHSSSRPPHPHQRSSSGSAKETKQPVGSSSSSASHPPSVQHHHHQQHQQQQHQQQRLQQPPVPQNTLSSQRKPVAPNVLPSNKVQQPSSGGSSSSSLFSPPRVEQQPERKPIDSTSRTSKPSTSAFGQDWPGNGNVSGANSAVGPSQQAQMNLSTSLGFSLDLDICEDQDSTWDINYGLEPNSLLGSPNAAIESMLMNNATGDGASTSGFQTKQQQSLFSMLEPSPKLQQSVQQQQLHSINPQLPSTPQPQVTPQQQQQQQQQQHQQQQQQQQPPQVIQQPSLRESLFDVVLDHDQFSSVKTEDAMTCVEIKSTPAAEVVVSAPTDGGEDVDSSSGKKKKKKKEKHKNKDKDREGKEKEKKHKHKHKGKDKEKEKTREKDKYKDAADGPRLKISGINQSPVQDQAALVKPVLKIKIPKGRIEGEVATTPTNGSNESQPLPAASPMAPAGGLKIKISREMISSNNSKEKESSRKRSSTTSSSSLNKTSLPSAKLPKIEAIPQQQQQQQQQSQPPQQQQQHHPPHQQQHHFQTASSNARPHHERNGSSSSNVVPEESRQRSHSAHRSSTNMNKMAIGLAMPD</sequence>
<dbReference type="EMBL" id="LRGB01000715">
    <property type="protein sequence ID" value="KZS16428.1"/>
    <property type="molecule type" value="Genomic_DNA"/>
</dbReference>
<dbReference type="Pfam" id="PF00134">
    <property type="entry name" value="Cyclin_N"/>
    <property type="match status" value="1"/>
</dbReference>
<feature type="compositionally biased region" description="Low complexity" evidence="13">
    <location>
        <begin position="404"/>
        <end position="430"/>
    </location>
</feature>
<reference evidence="15 16" key="1">
    <citation type="submission" date="2016-03" db="EMBL/GenBank/DDBJ databases">
        <title>EvidentialGene: Evidence-directed Construction of Genes on Genomes.</title>
        <authorList>
            <person name="Gilbert D.G."/>
            <person name="Choi J.-H."/>
            <person name="Mockaitis K."/>
            <person name="Colbourne J."/>
            <person name="Pfrender M."/>
        </authorList>
    </citation>
    <scope>NUCLEOTIDE SEQUENCE [LARGE SCALE GENOMIC DNA]</scope>
    <source>
        <strain evidence="15 16">Xinb3</strain>
        <tissue evidence="15">Complete organism</tissue>
    </source>
</reference>
<feature type="compositionally biased region" description="Basic and acidic residues" evidence="13">
    <location>
        <begin position="738"/>
        <end position="749"/>
    </location>
</feature>
<dbReference type="FunFam" id="1.10.472.10:FF:000004">
    <property type="entry name" value="Cyclin T2"/>
    <property type="match status" value="1"/>
</dbReference>
<dbReference type="PANTHER" id="PTHR10026">
    <property type="entry name" value="CYCLIN"/>
    <property type="match status" value="1"/>
</dbReference>
<dbReference type="FunFam" id="1.10.472.10:FF:000009">
    <property type="entry name" value="cyclin-T2 isoform X1"/>
    <property type="match status" value="1"/>
</dbReference>
<keyword evidence="16" id="KW-1185">Reference proteome</keyword>
<feature type="compositionally biased region" description="Basic residues" evidence="13">
    <location>
        <begin position="727"/>
        <end position="737"/>
    </location>
</feature>
<feature type="compositionally biased region" description="Basic and acidic residues" evidence="13">
    <location>
        <begin position="304"/>
        <end position="319"/>
    </location>
</feature>
<keyword evidence="11" id="KW-0131">Cell cycle</keyword>
<dbReference type="SMART" id="SM00385">
    <property type="entry name" value="CYCLIN"/>
    <property type="match status" value="2"/>
</dbReference>
<feature type="compositionally biased region" description="Basic residues" evidence="13">
    <location>
        <begin position="368"/>
        <end position="377"/>
    </location>
</feature>
<feature type="compositionally biased region" description="Basic and acidic residues" evidence="13">
    <location>
        <begin position="760"/>
        <end position="781"/>
    </location>
</feature>
<dbReference type="OrthoDB" id="25002at2759"/>
<feature type="domain" description="Cyclin-like" evidence="14">
    <location>
        <begin position="41"/>
        <end position="140"/>
    </location>
</feature>
<evidence type="ECO:0000256" key="5">
    <source>
        <dbReference type="ARBA" id="ARBA00022618"/>
    </source>
</evidence>
<keyword evidence="8 12" id="KW-0195">Cyclin</keyword>
<dbReference type="InterPro" id="IPR043198">
    <property type="entry name" value="Cyclin/Ssn8"/>
</dbReference>
<feature type="compositionally biased region" description="Polar residues" evidence="13">
    <location>
        <begin position="504"/>
        <end position="517"/>
    </location>
</feature>
<dbReference type="InterPro" id="IPR006671">
    <property type="entry name" value="Cyclin_N"/>
</dbReference>
<evidence type="ECO:0000256" key="1">
    <source>
        <dbReference type="ARBA" id="ARBA00004123"/>
    </source>
</evidence>
<feature type="region of interest" description="Disordered" evidence="13">
    <location>
        <begin position="260"/>
        <end position="538"/>
    </location>
</feature>
<dbReference type="Proteomes" id="UP000076858">
    <property type="component" value="Unassembled WGS sequence"/>
</dbReference>
<accession>A0A164ZJ54</accession>
<evidence type="ECO:0000313" key="16">
    <source>
        <dbReference type="Proteomes" id="UP000076858"/>
    </source>
</evidence>
<dbReference type="SUPFAM" id="SSF47954">
    <property type="entry name" value="Cyclin-like"/>
    <property type="match status" value="2"/>
</dbReference>
<keyword evidence="5" id="KW-0132">Cell division</keyword>
<dbReference type="GO" id="GO:0016538">
    <property type="term" value="F:cyclin-dependent protein serine/threonine kinase regulator activity"/>
    <property type="evidence" value="ECO:0007669"/>
    <property type="project" value="InterPro"/>
</dbReference>
<feature type="compositionally biased region" description="Low complexity" evidence="13">
    <location>
        <begin position="438"/>
        <end position="450"/>
    </location>
</feature>
<feature type="compositionally biased region" description="Polar residues" evidence="13">
    <location>
        <begin position="818"/>
        <end position="828"/>
    </location>
</feature>
<dbReference type="AlphaFoldDB" id="A0A164ZJ54"/>
<proteinExistence type="inferred from homology"/>
<dbReference type="InterPro" id="IPR036915">
    <property type="entry name" value="Cyclin-like_sf"/>
</dbReference>
<feature type="domain" description="Cyclin-like" evidence="14">
    <location>
        <begin position="160"/>
        <end position="244"/>
    </location>
</feature>
<dbReference type="CDD" id="cd20538">
    <property type="entry name" value="CYCLIN_CCNT_rpt1"/>
    <property type="match status" value="1"/>
</dbReference>
<comment type="subcellular location">
    <subcellularLocation>
        <location evidence="1">Nucleus</location>
    </subcellularLocation>
</comment>
<keyword evidence="7" id="KW-0805">Transcription regulation</keyword>
<evidence type="ECO:0000256" key="9">
    <source>
        <dbReference type="ARBA" id="ARBA00023163"/>
    </source>
</evidence>
<dbReference type="Pfam" id="PF21797">
    <property type="entry name" value="CycT2-like_C"/>
    <property type="match status" value="1"/>
</dbReference>
<feature type="compositionally biased region" description="Polar residues" evidence="13">
    <location>
        <begin position="261"/>
        <end position="286"/>
    </location>
</feature>
<dbReference type="InterPro" id="IPR013763">
    <property type="entry name" value="Cyclin-like_dom"/>
</dbReference>
<comment type="similarity">
    <text evidence="2">Belongs to the cyclin family. Cyclin C subfamily.</text>
</comment>
<evidence type="ECO:0000256" key="8">
    <source>
        <dbReference type="ARBA" id="ARBA00023127"/>
    </source>
</evidence>
<dbReference type="STRING" id="35525.A0A164ZJ54"/>
<evidence type="ECO:0000313" key="15">
    <source>
        <dbReference type="EMBL" id="KZS16428.1"/>
    </source>
</evidence>